<comment type="caution">
    <text evidence="3">The sequence shown here is derived from an EMBL/GenBank/DDBJ whole genome shotgun (WGS) entry which is preliminary data.</text>
</comment>
<dbReference type="PANTHER" id="PTHR43358">
    <property type="entry name" value="ALPHA/BETA-HYDROLASE"/>
    <property type="match status" value="1"/>
</dbReference>
<dbReference type="EMBL" id="SSOB01000002">
    <property type="protein sequence ID" value="THF84148.1"/>
    <property type="molecule type" value="Genomic_DNA"/>
</dbReference>
<protein>
    <submittedName>
        <fullName evidence="3">Alpha/beta hydrolase</fullName>
    </submittedName>
</protein>
<dbReference type="InterPro" id="IPR029058">
    <property type="entry name" value="AB_hydrolase_fold"/>
</dbReference>
<keyword evidence="1" id="KW-0472">Membrane</keyword>
<evidence type="ECO:0000256" key="1">
    <source>
        <dbReference type="SAM" id="Phobius"/>
    </source>
</evidence>
<dbReference type="InterPro" id="IPR000073">
    <property type="entry name" value="AB_hydrolase_1"/>
</dbReference>
<dbReference type="InterPro" id="IPR052920">
    <property type="entry name" value="DNA-binding_regulatory"/>
</dbReference>
<keyword evidence="3" id="KW-0378">Hydrolase</keyword>
<evidence type="ECO:0000313" key="3">
    <source>
        <dbReference type="EMBL" id="THF84148.1"/>
    </source>
</evidence>
<dbReference type="OrthoDB" id="9776685at2"/>
<evidence type="ECO:0000259" key="2">
    <source>
        <dbReference type="Pfam" id="PF00561"/>
    </source>
</evidence>
<dbReference type="Gene3D" id="3.40.50.1820">
    <property type="entry name" value="alpha/beta hydrolase"/>
    <property type="match status" value="1"/>
</dbReference>
<dbReference type="RefSeq" id="WP_136368150.1">
    <property type="nucleotide sequence ID" value="NZ_SSOB01000002.1"/>
</dbReference>
<dbReference type="Pfam" id="PF00561">
    <property type="entry name" value="Abhydrolase_1"/>
    <property type="match status" value="1"/>
</dbReference>
<dbReference type="Proteomes" id="UP000310636">
    <property type="component" value="Unassembled WGS sequence"/>
</dbReference>
<feature type="domain" description="AB hydrolase-1" evidence="2">
    <location>
        <begin position="92"/>
        <end position="196"/>
    </location>
</feature>
<accession>A0A4S4CDU2</accession>
<organism evidence="3 4">
    <name type="scientific">Cohnella fermenti</name>
    <dbReference type="NCBI Taxonomy" id="2565925"/>
    <lineage>
        <taxon>Bacteria</taxon>
        <taxon>Bacillati</taxon>
        <taxon>Bacillota</taxon>
        <taxon>Bacilli</taxon>
        <taxon>Bacillales</taxon>
        <taxon>Paenibacillaceae</taxon>
        <taxon>Cohnella</taxon>
    </lineage>
</organism>
<evidence type="ECO:0000313" key="4">
    <source>
        <dbReference type="Proteomes" id="UP000310636"/>
    </source>
</evidence>
<dbReference type="AlphaFoldDB" id="A0A4S4CDU2"/>
<keyword evidence="1" id="KW-1133">Transmembrane helix</keyword>
<keyword evidence="4" id="KW-1185">Reference proteome</keyword>
<name>A0A4S4CDU2_9BACL</name>
<gene>
    <name evidence="3" type="ORF">E6C55_02270</name>
</gene>
<dbReference type="GO" id="GO:0016787">
    <property type="term" value="F:hydrolase activity"/>
    <property type="evidence" value="ECO:0007669"/>
    <property type="project" value="UniProtKB-KW"/>
</dbReference>
<dbReference type="PANTHER" id="PTHR43358:SF4">
    <property type="entry name" value="ALPHA_BETA HYDROLASE FOLD-1 DOMAIN-CONTAINING PROTEIN"/>
    <property type="match status" value="1"/>
</dbReference>
<reference evidence="3 4" key="1">
    <citation type="submission" date="2019-04" db="EMBL/GenBank/DDBJ databases">
        <title>Cohnella sp. nov. isolated from preserved vegetables.</title>
        <authorList>
            <person name="Lin S.-Y."/>
            <person name="Hung M.-H."/>
            <person name="Young C.-C."/>
        </authorList>
    </citation>
    <scope>NUCLEOTIDE SEQUENCE [LARGE SCALE GENOMIC DNA]</scope>
    <source>
        <strain evidence="3 4">CC-MHH1044</strain>
    </source>
</reference>
<feature type="transmembrane region" description="Helical" evidence="1">
    <location>
        <begin position="6"/>
        <end position="27"/>
    </location>
</feature>
<keyword evidence="1" id="KW-0812">Transmembrane</keyword>
<sequence length="317" mass="35549">MSKGWTILLVGFMAMAALLVLFCWSLYRLAIHRNRKAFLSTDRNMPQVDDSTLRDVKEWFRSQSFEEADIVSDDGLPLKAHYLSPERESRDAVILAHGYSGKGEDMAVFARYYREHGFHVLMPDNRGHGRSGGHYIGFGWHDRKDYVRWAEYLVRRLGDEVRIVLHGVSMGGGTVLMTSGEALPPQVKCLISDCAYTSVSGILAYQLKMMFKLPAFPLLPITSLICKLRAGYFFGEASALRQLRNCCKPILLIHGGKDTFVPTWMADELFAAIRGEKEKLIVPEARHGTSILVDPAGYLASVNRFVQAAFGGQARRA</sequence>
<proteinExistence type="predicted"/>
<dbReference type="SUPFAM" id="SSF53474">
    <property type="entry name" value="alpha/beta-Hydrolases"/>
    <property type="match status" value="1"/>
</dbReference>